<evidence type="ECO:0000313" key="4">
    <source>
        <dbReference type="Proteomes" id="UP000185494"/>
    </source>
</evidence>
<evidence type="ECO:0000259" key="2">
    <source>
        <dbReference type="Pfam" id="PF00534"/>
    </source>
</evidence>
<feature type="domain" description="Glycosyl transferase family 1" evidence="2">
    <location>
        <begin position="231"/>
        <end position="378"/>
    </location>
</feature>
<dbReference type="STRING" id="257708.RGI145_18095"/>
<dbReference type="GO" id="GO:0009103">
    <property type="term" value="P:lipopolysaccharide biosynthetic process"/>
    <property type="evidence" value="ECO:0007669"/>
    <property type="project" value="TreeGrafter"/>
</dbReference>
<dbReference type="InterPro" id="IPR001296">
    <property type="entry name" value="Glyco_trans_1"/>
</dbReference>
<dbReference type="SUPFAM" id="SSF53756">
    <property type="entry name" value="UDP-Glycosyltransferase/glycogen phosphorylase"/>
    <property type="match status" value="2"/>
</dbReference>
<dbReference type="EMBL" id="CP015583">
    <property type="protein sequence ID" value="APT58729.1"/>
    <property type="molecule type" value="Genomic_DNA"/>
</dbReference>
<sequence length="992" mass="107542">MRLLIDMQGAQGTSRLRGIGRYSRDLALSLAREARGHEVHLLLNGTLGDGGDALREAFGDLLPDSAFHRWWGPEGAPDVTEPRPARRAAGEILRAEAIAALAPDLLLATSLFEGSSDDVIARWPPDRARPATAAICYDLIPLIQRQDYLDGPWAGAQRLKDWYFRCLHEMAEADLLLAISEASRQDAMEQLALPGDQVVNIRAGYSPVFGPQRMDAAERQALLGRYGLRDGFVLFVGGGDPRKNEAGLLRAQALLPPALRARHQLVIVGATDPGEFVLARKAAGLGAEEAALIRFVPEADLPALYAACSLSVLPSFYEGFGLPVLEAMACGAPAIGSRAGSLPEVIGLEEALFDPHDPADIARVMSRALAEPGFRARLLAHAPAQAARFGWADTAARSWSALEALLESPRLRDRPAHLVPGRRLPRLALVSPLPPQPTGIADYTRELAPALARHYDVTLVCESGHTEDERLRGAFPVLDAATFRSLGERFDRVLYQLGNSDLHDFQYRGLLAEQPGVATLHDSFLSGHALWQAYRNGDRERFVAALHASHGWPAVATWLREGEIAATRAWPCSLPVLRDTIGVIQHSRHAVEWTQRHYDAATAGEPAIIPHLRRIPPKGDRAAARRRLGLAPDLPVIASFGILAASKLPDRLVAACHGLRGEGQRPLLALVGEAVEQLDLPRESATLRLTGRVSPQAYADWMAAADIAVQLRDHSRGETSGALIDCLAAGLPVVVNRHGTMSQVPDDCLRTIPERFEDGDLRVVLQELLQDPASGRQLGARAREWVRETLSPERIGLAYREAIEAFHARPDAFLRLGDPFRGALLPPGSAGDWAAVARASTANFPPRRPPFLFLDVTEGWPDMAELERLLLAHPPTLRVEPVRFEVPVEDGDASRAAHPLPPAPPGTYRTAPEAAFELLGQRFAHLRPGVLPPAPGDLLLRPSADPLPMDRQSALRALERRGCILAARDAAGTAVPAAGAILPVWFQALLPS</sequence>
<evidence type="ECO:0000313" key="3">
    <source>
        <dbReference type="EMBL" id="APT58729.1"/>
    </source>
</evidence>
<dbReference type="GO" id="GO:0016757">
    <property type="term" value="F:glycosyltransferase activity"/>
    <property type="evidence" value="ECO:0007669"/>
    <property type="project" value="InterPro"/>
</dbReference>
<dbReference type="Gene3D" id="3.40.50.2000">
    <property type="entry name" value="Glycogen Phosphorylase B"/>
    <property type="match status" value="4"/>
</dbReference>
<dbReference type="PANTHER" id="PTHR46401">
    <property type="entry name" value="GLYCOSYLTRANSFERASE WBBK-RELATED"/>
    <property type="match status" value="1"/>
</dbReference>
<dbReference type="AlphaFoldDB" id="A0A1L7AJ64"/>
<accession>A0A1L7AJ64</accession>
<keyword evidence="1" id="KW-0808">Transferase</keyword>
<protein>
    <recommendedName>
        <fullName evidence="2">Glycosyl transferase family 1 domain-containing protein</fullName>
    </recommendedName>
</protein>
<dbReference type="CDD" id="cd03809">
    <property type="entry name" value="GT4_MtfB-like"/>
    <property type="match status" value="1"/>
</dbReference>
<organism evidence="3 4">
    <name type="scientific">Roseomonas gilardii</name>
    <dbReference type="NCBI Taxonomy" id="257708"/>
    <lineage>
        <taxon>Bacteria</taxon>
        <taxon>Pseudomonadati</taxon>
        <taxon>Pseudomonadota</taxon>
        <taxon>Alphaproteobacteria</taxon>
        <taxon>Acetobacterales</taxon>
        <taxon>Roseomonadaceae</taxon>
        <taxon>Roseomonas</taxon>
    </lineage>
</organism>
<dbReference type="Pfam" id="PF00534">
    <property type="entry name" value="Glycos_transf_1"/>
    <property type="match status" value="1"/>
</dbReference>
<reference evidence="3 4" key="1">
    <citation type="submission" date="2016-05" db="EMBL/GenBank/DDBJ databases">
        <title>Complete Genome and Methylome Analysis of Psychrotrophic Bacterial Isolates from Antarctic Lake Untersee.</title>
        <authorList>
            <person name="Fomenkov A."/>
            <person name="Akimov V.N."/>
            <person name="Vasilyeva L.V."/>
            <person name="Andersen D."/>
            <person name="Vincze T."/>
            <person name="Roberts R.J."/>
        </authorList>
    </citation>
    <scope>NUCLEOTIDE SEQUENCE [LARGE SCALE GENOMIC DNA]</scope>
    <source>
        <strain evidence="3 4">U14-5</strain>
    </source>
</reference>
<dbReference type="KEGG" id="rgi:RGI145_18095"/>
<gene>
    <name evidence="3" type="ORF">RGI145_18095</name>
</gene>
<dbReference type="RefSeq" id="WP_075799483.1">
    <property type="nucleotide sequence ID" value="NZ_CP015583.1"/>
</dbReference>
<dbReference type="CDD" id="cd03801">
    <property type="entry name" value="GT4_PimA-like"/>
    <property type="match status" value="1"/>
</dbReference>
<proteinExistence type="predicted"/>
<dbReference type="PANTHER" id="PTHR46401:SF2">
    <property type="entry name" value="GLYCOSYLTRANSFERASE WBBK-RELATED"/>
    <property type="match status" value="1"/>
</dbReference>
<dbReference type="Proteomes" id="UP000185494">
    <property type="component" value="Chromosome 1"/>
</dbReference>
<evidence type="ECO:0000256" key="1">
    <source>
        <dbReference type="ARBA" id="ARBA00022679"/>
    </source>
</evidence>
<name>A0A1L7AJ64_9PROT</name>